<sequence length="281" mass="27841">MAGSRPGSHFQVPLSAGSVASNTGGIVTAKWFDDDRSSSSSTRPKGEAPVAGPGSRTRSVDQAAAAGETSDTEGRVQRSPDAPADPAELASNRGSDPNQVLRTAAWQADQSMAGGYSDCAGPDTGGSHLAQAPAMAGRLAEKVAGAAGIAAQAAAGAVSAMSQAVKAASGAAAGIEHAHGGAAHQQAEGRDASPVSDDATVDELEKGSSSSSGGVEWGQQVADTVADTAKAGEVDTASGTATDESVRRKAEQGGYKQAANRLMDIEGLPRKDDSGINSGKA</sequence>
<keyword evidence="3" id="KW-1185">Reference proteome</keyword>
<feature type="compositionally biased region" description="Basic and acidic residues" evidence="1">
    <location>
        <begin position="263"/>
        <end position="274"/>
    </location>
</feature>
<evidence type="ECO:0008006" key="4">
    <source>
        <dbReference type="Google" id="ProtNLM"/>
    </source>
</evidence>
<evidence type="ECO:0000313" key="2">
    <source>
        <dbReference type="EMBL" id="WIA17931.1"/>
    </source>
</evidence>
<evidence type="ECO:0000313" key="3">
    <source>
        <dbReference type="Proteomes" id="UP001244341"/>
    </source>
</evidence>
<dbReference type="Proteomes" id="UP001244341">
    <property type="component" value="Chromosome 9b"/>
</dbReference>
<name>A0ABY8UBU7_TETOB</name>
<feature type="compositionally biased region" description="Polar residues" evidence="1">
    <location>
        <begin position="92"/>
        <end position="101"/>
    </location>
</feature>
<organism evidence="2 3">
    <name type="scientific">Tetradesmus obliquus</name>
    <name type="common">Green alga</name>
    <name type="synonym">Acutodesmus obliquus</name>
    <dbReference type="NCBI Taxonomy" id="3088"/>
    <lineage>
        <taxon>Eukaryota</taxon>
        <taxon>Viridiplantae</taxon>
        <taxon>Chlorophyta</taxon>
        <taxon>core chlorophytes</taxon>
        <taxon>Chlorophyceae</taxon>
        <taxon>CS clade</taxon>
        <taxon>Sphaeropleales</taxon>
        <taxon>Scenedesmaceae</taxon>
        <taxon>Tetradesmus</taxon>
    </lineage>
</organism>
<evidence type="ECO:0000256" key="1">
    <source>
        <dbReference type="SAM" id="MobiDB-lite"/>
    </source>
</evidence>
<protein>
    <recommendedName>
        <fullName evidence="4">SMP domain-containing protein</fullName>
    </recommendedName>
</protein>
<gene>
    <name evidence="2" type="ORF">OEZ85_009424</name>
</gene>
<accession>A0ABY8UBU7</accession>
<feature type="region of interest" description="Disordered" evidence="1">
    <location>
        <begin position="160"/>
        <end position="281"/>
    </location>
</feature>
<feature type="compositionally biased region" description="Low complexity" evidence="1">
    <location>
        <begin position="160"/>
        <end position="186"/>
    </location>
</feature>
<dbReference type="EMBL" id="CP126216">
    <property type="protein sequence ID" value="WIA17931.1"/>
    <property type="molecule type" value="Genomic_DNA"/>
</dbReference>
<feature type="region of interest" description="Disordered" evidence="1">
    <location>
        <begin position="1"/>
        <end position="137"/>
    </location>
</feature>
<reference evidence="2 3" key="1">
    <citation type="submission" date="2023-05" db="EMBL/GenBank/DDBJ databases">
        <title>A 100% complete, gapless, phased diploid assembly of the Scenedesmus obliquus UTEX 3031 genome.</title>
        <authorList>
            <person name="Biondi T.C."/>
            <person name="Hanschen E.R."/>
            <person name="Kwon T."/>
            <person name="Eng W."/>
            <person name="Kruse C.P.S."/>
            <person name="Koehler S.I."/>
            <person name="Kunde Y."/>
            <person name="Gleasner C.D."/>
            <person name="You Mak K.T."/>
            <person name="Polle J."/>
            <person name="Hovde B.T."/>
            <person name="Starkenburg S.R."/>
        </authorList>
    </citation>
    <scope>NUCLEOTIDE SEQUENCE [LARGE SCALE GENOMIC DNA]</scope>
    <source>
        <strain evidence="2 3">DOE0152z</strain>
    </source>
</reference>
<proteinExistence type="predicted"/>